<accession>A0A915J6Z4</accession>
<proteinExistence type="predicted"/>
<keyword evidence="3" id="KW-1185">Reference proteome</keyword>
<evidence type="ECO:0000313" key="3">
    <source>
        <dbReference type="Proteomes" id="UP000887565"/>
    </source>
</evidence>
<reference evidence="4" key="1">
    <citation type="submission" date="2022-11" db="UniProtKB">
        <authorList>
            <consortium name="WormBaseParasite"/>
        </authorList>
    </citation>
    <scope>IDENTIFICATION</scope>
</reference>
<dbReference type="AlphaFoldDB" id="A0A915J6Z4"/>
<protein>
    <submittedName>
        <fullName evidence="4">Enhancer of polycomb-like N-terminal domain-containing protein</fullName>
    </submittedName>
</protein>
<organism evidence="3 4">
    <name type="scientific">Romanomermis culicivorax</name>
    <name type="common">Nematode worm</name>
    <dbReference type="NCBI Taxonomy" id="13658"/>
    <lineage>
        <taxon>Eukaryota</taxon>
        <taxon>Metazoa</taxon>
        <taxon>Ecdysozoa</taxon>
        <taxon>Nematoda</taxon>
        <taxon>Enoplea</taxon>
        <taxon>Dorylaimia</taxon>
        <taxon>Mermithida</taxon>
        <taxon>Mermithoidea</taxon>
        <taxon>Mermithidae</taxon>
        <taxon>Romanomermis</taxon>
    </lineage>
</organism>
<feature type="domain" description="Enhancer of polycomb-like N-terminal" evidence="2">
    <location>
        <begin position="65"/>
        <end position="113"/>
    </location>
</feature>
<evidence type="ECO:0000313" key="4">
    <source>
        <dbReference type="WBParaSite" id="nRc.2.0.1.t22242-RA"/>
    </source>
</evidence>
<evidence type="ECO:0000256" key="1">
    <source>
        <dbReference type="SAM" id="MobiDB-lite"/>
    </source>
</evidence>
<sequence length="155" mass="17826">MDFISNMKVADSELLDTDGMYRLTDPWRHEWNCGVQVPIKDKRDIRPPDSEVVQEDDEDVHPGPSKNVESYAKQYDADLFDDKWLILFNMQAKKLGLPPLSKITFELAMEQLELASLKRPNHDNTCPNMIEHDDTVCDVCRSVNILFTNLLTISS</sequence>
<feature type="compositionally biased region" description="Basic and acidic residues" evidence="1">
    <location>
        <begin position="40"/>
        <end position="49"/>
    </location>
</feature>
<dbReference type="WBParaSite" id="nRc.2.0.1.t22242-RA">
    <property type="protein sequence ID" value="nRc.2.0.1.t22242-RA"/>
    <property type="gene ID" value="nRc.2.0.1.g22242"/>
</dbReference>
<dbReference type="Pfam" id="PF10513">
    <property type="entry name" value="EPL1"/>
    <property type="match status" value="1"/>
</dbReference>
<feature type="region of interest" description="Disordered" evidence="1">
    <location>
        <begin position="40"/>
        <end position="68"/>
    </location>
</feature>
<name>A0A915J6Z4_ROMCU</name>
<dbReference type="InterPro" id="IPR019542">
    <property type="entry name" value="Enhancer_polycomb-like_N"/>
</dbReference>
<dbReference type="Proteomes" id="UP000887565">
    <property type="component" value="Unplaced"/>
</dbReference>
<evidence type="ECO:0000259" key="2">
    <source>
        <dbReference type="Pfam" id="PF10513"/>
    </source>
</evidence>